<sequence>MISIARRRVISSLAEYIANEYFPISEILPERIADDNQISYCYGEYGDSFDGLIEHQFGDFHIYINLTKVNHPTSTRSRFTFGHELGHYFIDEHRIALASGETPSHPSINDFSTKNSVEQEADFFACSLLMPEARFRADCYGQPISKELIQRLSKIYQTSITATLLRYVNIGNYPLMVICSQDSRILWHWKSDDFAYSYLKSMSGKVPRYTVTGEYYYGRKKYSSSEQVFVEEWFTYVDVQPNTCSLMEECFYFDTLKMVLTMIW</sequence>
<evidence type="ECO:0000259" key="1">
    <source>
        <dbReference type="Pfam" id="PF06114"/>
    </source>
</evidence>
<dbReference type="PANTHER" id="PTHR43236">
    <property type="entry name" value="ANTITOXIN HIGA1"/>
    <property type="match status" value="1"/>
</dbReference>
<name>A0ABS3JME0_9BACT</name>
<keyword evidence="3" id="KW-1185">Reference proteome</keyword>
<reference evidence="2 3" key="1">
    <citation type="submission" date="2021-03" db="EMBL/GenBank/DDBJ databases">
        <title>Fibrella sp. HMF5405 genome sequencing and assembly.</title>
        <authorList>
            <person name="Kang H."/>
            <person name="Kim H."/>
            <person name="Bae S."/>
            <person name="Joh K."/>
        </authorList>
    </citation>
    <scope>NUCLEOTIDE SEQUENCE [LARGE SCALE GENOMIC DNA]</scope>
    <source>
        <strain evidence="2 3">HMF5405</strain>
    </source>
</reference>
<evidence type="ECO:0000313" key="2">
    <source>
        <dbReference type="EMBL" id="MBO0951175.1"/>
    </source>
</evidence>
<gene>
    <name evidence="2" type="ORF">J2I46_21495</name>
</gene>
<dbReference type="RefSeq" id="WP_207331130.1">
    <property type="nucleotide sequence ID" value="NZ_JAFMYW010000007.1"/>
</dbReference>
<dbReference type="Pfam" id="PF06114">
    <property type="entry name" value="Peptidase_M78"/>
    <property type="match status" value="1"/>
</dbReference>
<protein>
    <submittedName>
        <fullName evidence="2">ImmA/IrrE family metallo-endopeptidase</fullName>
    </submittedName>
</protein>
<dbReference type="EMBL" id="JAFMYW010000007">
    <property type="protein sequence ID" value="MBO0951175.1"/>
    <property type="molecule type" value="Genomic_DNA"/>
</dbReference>
<dbReference type="InterPro" id="IPR010359">
    <property type="entry name" value="IrrE_HExxH"/>
</dbReference>
<proteinExistence type="predicted"/>
<dbReference type="PANTHER" id="PTHR43236:SF1">
    <property type="entry name" value="BLL7220 PROTEIN"/>
    <property type="match status" value="1"/>
</dbReference>
<comment type="caution">
    <text evidence="2">The sequence shown here is derived from an EMBL/GenBank/DDBJ whole genome shotgun (WGS) entry which is preliminary data.</text>
</comment>
<evidence type="ECO:0000313" key="3">
    <source>
        <dbReference type="Proteomes" id="UP000664628"/>
    </source>
</evidence>
<feature type="domain" description="IrrE N-terminal-like" evidence="1">
    <location>
        <begin position="73"/>
        <end position="161"/>
    </location>
</feature>
<organism evidence="2 3">
    <name type="scientific">Fibrella forsythiae</name>
    <dbReference type="NCBI Taxonomy" id="2817061"/>
    <lineage>
        <taxon>Bacteria</taxon>
        <taxon>Pseudomonadati</taxon>
        <taxon>Bacteroidota</taxon>
        <taxon>Cytophagia</taxon>
        <taxon>Cytophagales</taxon>
        <taxon>Spirosomataceae</taxon>
        <taxon>Fibrella</taxon>
    </lineage>
</organism>
<accession>A0ABS3JME0</accession>
<dbReference type="Proteomes" id="UP000664628">
    <property type="component" value="Unassembled WGS sequence"/>
</dbReference>
<dbReference type="Gene3D" id="1.10.10.2910">
    <property type="match status" value="1"/>
</dbReference>
<dbReference type="InterPro" id="IPR052345">
    <property type="entry name" value="Rad_response_metalloprotease"/>
</dbReference>